<dbReference type="SUPFAM" id="SSF53448">
    <property type="entry name" value="Nucleotide-diphospho-sugar transferases"/>
    <property type="match status" value="1"/>
</dbReference>
<dbReference type="Gene3D" id="3.40.50.2000">
    <property type="entry name" value="Glycogen Phosphorylase B"/>
    <property type="match status" value="1"/>
</dbReference>
<dbReference type="Pfam" id="PF00535">
    <property type="entry name" value="Glycos_transf_2"/>
    <property type="match status" value="1"/>
</dbReference>
<evidence type="ECO:0000313" key="7">
    <source>
        <dbReference type="Proteomes" id="UP000006512"/>
    </source>
</evidence>
<dbReference type="RefSeq" id="WP_006272788.1">
    <property type="nucleotide sequence ID" value="NZ_GL883077.1"/>
</dbReference>
<dbReference type="InterPro" id="IPR029044">
    <property type="entry name" value="Nucleotide-diphossugar_trans"/>
</dbReference>
<evidence type="ECO:0000256" key="1">
    <source>
        <dbReference type="ARBA" id="ARBA00006739"/>
    </source>
</evidence>
<evidence type="ECO:0000259" key="5">
    <source>
        <dbReference type="Pfam" id="PF00535"/>
    </source>
</evidence>
<keyword evidence="7" id="KW-1185">Reference proteome</keyword>
<dbReference type="OrthoDB" id="9771846at2"/>
<dbReference type="eggNOG" id="COG1216">
    <property type="taxonomic scope" value="Bacteria"/>
</dbReference>
<keyword evidence="2" id="KW-0328">Glycosyltransferase</keyword>
<gene>
    <name evidence="6" type="ORF">ABI_20290</name>
</gene>
<evidence type="ECO:0000313" key="6">
    <source>
        <dbReference type="EMBL" id="EGF93588.1"/>
    </source>
</evidence>
<comment type="similarity">
    <text evidence="1">Belongs to the glycosyltransferase 2 family.</text>
</comment>
<dbReference type="HOGENOM" id="CLU_006068_0_0_5"/>
<organism evidence="6 7">
    <name type="scientific">Asticcacaulis biprosthecium C19</name>
    <dbReference type="NCBI Taxonomy" id="715226"/>
    <lineage>
        <taxon>Bacteria</taxon>
        <taxon>Pseudomonadati</taxon>
        <taxon>Pseudomonadota</taxon>
        <taxon>Alphaproteobacteria</taxon>
        <taxon>Caulobacterales</taxon>
        <taxon>Caulobacteraceae</taxon>
        <taxon>Asticcacaulis</taxon>
    </lineage>
</organism>
<dbReference type="SUPFAM" id="SSF53756">
    <property type="entry name" value="UDP-Glycosyltransferase/glycogen phosphorylase"/>
    <property type="match status" value="1"/>
</dbReference>
<feature type="compositionally biased region" description="Basic residues" evidence="4">
    <location>
        <begin position="997"/>
        <end position="1006"/>
    </location>
</feature>
<evidence type="ECO:0000256" key="4">
    <source>
        <dbReference type="SAM" id="MobiDB-lite"/>
    </source>
</evidence>
<proteinExistence type="inferred from homology"/>
<feature type="domain" description="Glycosyltransferase 2-like" evidence="5">
    <location>
        <begin position="321"/>
        <end position="493"/>
    </location>
</feature>
<dbReference type="PANTHER" id="PTHR43179:SF12">
    <property type="entry name" value="GALACTOFURANOSYLTRANSFERASE GLFT2"/>
    <property type="match status" value="1"/>
</dbReference>
<sequence length="1006" mass="112345">MLIELYGTTYTVSDLFDFDAYRRYFETPPFATPEEALNHYNVEGWQKGLNPSTLFDTKFYLKSNPDLHAVGSPLSHYLKHGQFEGRRRLSTVARTEALSPQGLTLYEKLKPHADPAYYFAQSGHPLACDVDPVMHYFAYGHGSRLRLTDKFDNQFYLDHNPDVARSGQEPLIHYTRFGWREMRRSGPGPALFPLPPADAEKVTLIQQNMEAEYYQSKLPWLKETDADPAAHYLFFGERAGYDPSVDFSSAYYLQENGDVREMGFNAYYHYLAFGAREGRQATPTGYSALRASKITPEDFDDLGLSPGYLPYTDPVVPFVFVLFPVYRGYDETLGALKAALTAHNTSPFKILVMDDHSPDARLTDDLAAICQRLGVGYCYNEDNLGFVGNINRGLAATETAGAHVILLNADTIVYDGWIDRMRAHLEADANIATITPMSNNATILSYPRTLGDNRFNLEVSHSELARMALDSPVAPVDLVTGVGFAMFISRAALERVGRLDVAFGKGYGEEVDFCQRAALEGMRNIVAPDVFVTHFGSVSFLDAQKKANAKGQEILGNRYPGYEMAVFDFIQGDPLLPARQAYDLERLARLCRLHPYVISISHALTGGVRSYVDSMAELARSSGAGLIDISLKGFEVSIRPRFPDAKAGFDNLDGLPLETFNTIMERLAPGSRWFLFNSMIGAGVRLRDSVTRLLTEHADKLVYVLHDYAANCPRANFTHVTQTYCDGVQPVEKCRSCVRTFSTTPDLDVEQWRLDHSALLKAAARVISPTECAPAYLWEQTAQTVLVRPHWEPDLNGLRPLNAKFPVKQEKRVFAVLGAIGPHKGSRILRALKLYLNQYDIEMEIHLIGYCDLQDLADGRKIFVHGAYEDNGDAIAMINKIRPDAVLSLSTWPETYCYALSIPMALGLPILAFDIGAQGERIGSYSRGVLLDFALRHTISDLATELLTADIDALWHRPVAPWNKLPYNNIEAYIDQPGEQRVTNPVAEPPMAEALGTKKRQRSLPA</sequence>
<dbReference type="EMBL" id="GL883077">
    <property type="protein sequence ID" value="EGF93588.1"/>
    <property type="molecule type" value="Genomic_DNA"/>
</dbReference>
<dbReference type="GO" id="GO:0016757">
    <property type="term" value="F:glycosyltransferase activity"/>
    <property type="evidence" value="ECO:0007669"/>
    <property type="project" value="UniProtKB-KW"/>
</dbReference>
<dbReference type="PANTHER" id="PTHR43179">
    <property type="entry name" value="RHAMNOSYLTRANSFERASE WBBL"/>
    <property type="match status" value="1"/>
</dbReference>
<evidence type="ECO:0000256" key="3">
    <source>
        <dbReference type="ARBA" id="ARBA00022679"/>
    </source>
</evidence>
<evidence type="ECO:0000256" key="2">
    <source>
        <dbReference type="ARBA" id="ARBA00022676"/>
    </source>
</evidence>
<dbReference type="AlphaFoldDB" id="F4QM16"/>
<dbReference type="Gene3D" id="3.90.550.10">
    <property type="entry name" value="Spore Coat Polysaccharide Biosynthesis Protein SpsA, Chain A"/>
    <property type="match status" value="1"/>
</dbReference>
<protein>
    <submittedName>
        <fullName evidence="6">Glycosyl transferase group 1 family protein</fullName>
    </submittedName>
</protein>
<dbReference type="eggNOG" id="COG0438">
    <property type="taxonomic scope" value="Bacteria"/>
</dbReference>
<reference evidence="7" key="1">
    <citation type="submission" date="2011-03" db="EMBL/GenBank/DDBJ databases">
        <title>Draft genome sequence of Brevundimonas diminuta.</title>
        <authorList>
            <person name="Brown P.J.B."/>
            <person name="Buechlein A."/>
            <person name="Hemmerich C."/>
            <person name="Brun Y.V."/>
        </authorList>
    </citation>
    <scope>NUCLEOTIDE SEQUENCE [LARGE SCALE GENOMIC DNA]</scope>
    <source>
        <strain evidence="7">C19</strain>
    </source>
</reference>
<keyword evidence="3 6" id="KW-0808">Transferase</keyword>
<dbReference type="Proteomes" id="UP000006512">
    <property type="component" value="Unassembled WGS sequence"/>
</dbReference>
<dbReference type="InterPro" id="IPR001173">
    <property type="entry name" value="Glyco_trans_2-like"/>
</dbReference>
<name>F4QM16_9CAUL</name>
<feature type="region of interest" description="Disordered" evidence="4">
    <location>
        <begin position="981"/>
        <end position="1006"/>
    </location>
</feature>
<accession>F4QM16</accession>
<dbReference type="STRING" id="715226.ABI_20290"/>